<gene>
    <name evidence="1" type="ORF">AVEN_243878_1</name>
</gene>
<sequence>MCESPITRSTMEKCFLCGLERTKEFLELQKRLPVHLRNVLYQVRKNSVRETVLQQAEKRGDDWKKTIMHRILPISELPLVDAQYHNERMKNLYKRNKANKKKKGKYPTEIENAMVSIYCFLEDSFGVSWG</sequence>
<comment type="caution">
    <text evidence="1">The sequence shown here is derived from an EMBL/GenBank/DDBJ whole genome shotgun (WGS) entry which is preliminary data.</text>
</comment>
<keyword evidence="2" id="KW-1185">Reference proteome</keyword>
<accession>A0A4Y2KKH7</accession>
<evidence type="ECO:0000313" key="1">
    <source>
        <dbReference type="EMBL" id="GBN02077.1"/>
    </source>
</evidence>
<name>A0A4Y2KKH7_ARAVE</name>
<evidence type="ECO:0000313" key="2">
    <source>
        <dbReference type="Proteomes" id="UP000499080"/>
    </source>
</evidence>
<dbReference type="OrthoDB" id="6747455at2759"/>
<proteinExistence type="predicted"/>
<organism evidence="1 2">
    <name type="scientific">Araneus ventricosus</name>
    <name type="common">Orbweaver spider</name>
    <name type="synonym">Epeira ventricosa</name>
    <dbReference type="NCBI Taxonomy" id="182803"/>
    <lineage>
        <taxon>Eukaryota</taxon>
        <taxon>Metazoa</taxon>
        <taxon>Ecdysozoa</taxon>
        <taxon>Arthropoda</taxon>
        <taxon>Chelicerata</taxon>
        <taxon>Arachnida</taxon>
        <taxon>Araneae</taxon>
        <taxon>Araneomorphae</taxon>
        <taxon>Entelegynae</taxon>
        <taxon>Araneoidea</taxon>
        <taxon>Araneidae</taxon>
        <taxon>Araneus</taxon>
    </lineage>
</organism>
<dbReference type="EMBL" id="BGPR01004673">
    <property type="protein sequence ID" value="GBN02077.1"/>
    <property type="molecule type" value="Genomic_DNA"/>
</dbReference>
<protein>
    <submittedName>
        <fullName evidence="1">Uncharacterized protein</fullName>
    </submittedName>
</protein>
<dbReference type="Proteomes" id="UP000499080">
    <property type="component" value="Unassembled WGS sequence"/>
</dbReference>
<dbReference type="AlphaFoldDB" id="A0A4Y2KKH7"/>
<reference evidence="1 2" key="1">
    <citation type="journal article" date="2019" name="Sci. Rep.">
        <title>Orb-weaving spider Araneus ventricosus genome elucidates the spidroin gene catalogue.</title>
        <authorList>
            <person name="Kono N."/>
            <person name="Nakamura H."/>
            <person name="Ohtoshi R."/>
            <person name="Moran D.A.P."/>
            <person name="Shinohara A."/>
            <person name="Yoshida Y."/>
            <person name="Fujiwara M."/>
            <person name="Mori M."/>
            <person name="Tomita M."/>
            <person name="Arakawa K."/>
        </authorList>
    </citation>
    <scope>NUCLEOTIDE SEQUENCE [LARGE SCALE GENOMIC DNA]</scope>
</reference>